<organism evidence="3 4">
    <name type="scientific">Methylorubrum zatmanii</name>
    <dbReference type="NCBI Taxonomy" id="29429"/>
    <lineage>
        <taxon>Bacteria</taxon>
        <taxon>Pseudomonadati</taxon>
        <taxon>Pseudomonadota</taxon>
        <taxon>Alphaproteobacteria</taxon>
        <taxon>Hyphomicrobiales</taxon>
        <taxon>Methylobacteriaceae</taxon>
        <taxon>Methylorubrum</taxon>
    </lineage>
</organism>
<evidence type="ECO:0000256" key="1">
    <source>
        <dbReference type="SAM" id="MobiDB-lite"/>
    </source>
</evidence>
<dbReference type="Pfam" id="PF00550">
    <property type="entry name" value="PP-binding"/>
    <property type="match status" value="1"/>
</dbReference>
<dbReference type="Gene3D" id="1.10.1200.10">
    <property type="entry name" value="ACP-like"/>
    <property type="match status" value="1"/>
</dbReference>
<dbReference type="SUPFAM" id="SSF47336">
    <property type="entry name" value="ACP-like"/>
    <property type="match status" value="1"/>
</dbReference>
<dbReference type="InterPro" id="IPR009081">
    <property type="entry name" value="PP-bd_ACP"/>
</dbReference>
<feature type="domain" description="Carrier" evidence="2">
    <location>
        <begin position="119"/>
        <end position="197"/>
    </location>
</feature>
<evidence type="ECO:0000259" key="2">
    <source>
        <dbReference type="PROSITE" id="PS50075"/>
    </source>
</evidence>
<dbReference type="EMBL" id="JBHSTT010000027">
    <property type="protein sequence ID" value="MFC6389296.1"/>
    <property type="molecule type" value="Genomic_DNA"/>
</dbReference>
<dbReference type="PROSITE" id="PS50075">
    <property type="entry name" value="CARRIER"/>
    <property type="match status" value="1"/>
</dbReference>
<sequence length="200" mass="22048">MLRNPGPILCARRRGHPDRTDSSPDFRRDLPEFRSGDAAHCASGTWVITPIQGVIPNPVAPFGMADWGFAQTPRGLAETASDERHFRTLRPDAAVQAAGDRPLRGPSPDGLLDRILIRHEDPRQMSKVPEILAQIRPETDFAQSKDFFEDGLLDSFDLVTLVSELDKTYGISIDGMQIVPENFNTVGAIEALLVRHGITP</sequence>
<feature type="region of interest" description="Disordered" evidence="1">
    <location>
        <begin position="1"/>
        <end position="29"/>
    </location>
</feature>
<reference evidence="4" key="1">
    <citation type="journal article" date="2019" name="Int. J. Syst. Evol. Microbiol.">
        <title>The Global Catalogue of Microorganisms (GCM) 10K type strain sequencing project: providing services to taxonomists for standard genome sequencing and annotation.</title>
        <authorList>
            <consortium name="The Broad Institute Genomics Platform"/>
            <consortium name="The Broad Institute Genome Sequencing Center for Infectious Disease"/>
            <person name="Wu L."/>
            <person name="Ma J."/>
        </authorList>
    </citation>
    <scope>NUCLEOTIDE SEQUENCE [LARGE SCALE GENOMIC DNA]</scope>
    <source>
        <strain evidence="4">CCUG 36916</strain>
    </source>
</reference>
<evidence type="ECO:0000313" key="4">
    <source>
        <dbReference type="Proteomes" id="UP001596237"/>
    </source>
</evidence>
<evidence type="ECO:0000313" key="3">
    <source>
        <dbReference type="EMBL" id="MFC6389296.1"/>
    </source>
</evidence>
<keyword evidence="4" id="KW-1185">Reference proteome</keyword>
<dbReference type="Proteomes" id="UP001596237">
    <property type="component" value="Unassembled WGS sequence"/>
</dbReference>
<dbReference type="RefSeq" id="WP_378739489.1">
    <property type="nucleotide sequence ID" value="NZ_JBHSTT010000027.1"/>
</dbReference>
<feature type="compositionally biased region" description="Basic and acidic residues" evidence="1">
    <location>
        <begin position="17"/>
        <end position="29"/>
    </location>
</feature>
<gene>
    <name evidence="3" type="ORF">ACFQDP_08075</name>
</gene>
<dbReference type="InterPro" id="IPR036736">
    <property type="entry name" value="ACP-like_sf"/>
</dbReference>
<comment type="caution">
    <text evidence="3">The sequence shown here is derived from an EMBL/GenBank/DDBJ whole genome shotgun (WGS) entry which is preliminary data.</text>
</comment>
<name>A0ABW1WL58_9HYPH</name>
<proteinExistence type="predicted"/>
<accession>A0ABW1WL58</accession>
<protein>
    <submittedName>
        <fullName evidence="3">Acyl carrier protein</fullName>
    </submittedName>
</protein>